<dbReference type="InterPro" id="IPR003838">
    <property type="entry name" value="ABC3_permease_C"/>
</dbReference>
<dbReference type="STRING" id="1834181.A5880_002218"/>
<sequence length="754" mass="85251">MSFLSHFKKNKLDTLCTMVVVFLAIAIGTIFTESNLDLKQSLDNVKEKGAVSDFSYYPLVTEQDMLETGDVTKFIEAKNQELAKKYDFTWEEHRYSMVRENKLIYRVISVDRKMDRILIEEGKLPVKDRELAIDKNFAKNNQLKVGQNYILNDAKYKISGIITVSNMLSPVVDDTGELYDEESQGIIALSESAYDQKYSSSSSSAFVGKFSGKTSNFSEMQKDTQFYQLESNEENPVVYGTITSIMNMNRIIAVFAVSLLLMIAFILIMVSTRKQVDHDIVNIGVLKAMGYSSLEIVRKYFVTFFIVLIPAGIGYLVGNLLSSYYYEMMFHSLLLPRHEHGIRAMLLLLFVLLPSTCAGLFAAATCLLKIRKPALQLMKGQVKTKISKRIVKANVRIKENNFLLGLKRIVVRSSISTLFFVGFGGFALGVQSQFAYMTYFMTENMAENATEGIDYEREVHYTEELKPNANLADTVYYYYSSASLSKGNQNLTNITLNILQQESDSLLTLHERTGGQKKINLADENGLVINQWMSQRYDLNVGDSVSVTLRGKEHELKISAVDQKNYGKAVYLSQDTALKTRLLNKETYNSVLTNLAPEKIQRNPVSIIETSSLEAKMRSENETYQLLAVFLFMSGLIMGLAILILAFLNVLKSYKKYIATMKMMGYSAEECNQAVYSGFRKIAFIGYIISVPYSILLSMMMFGFLSKTTDMLYPMNVSPLSVVICLVLTAVSIELSIMIAKRQLKEVSYKEILE</sequence>
<evidence type="ECO:0000313" key="9">
    <source>
        <dbReference type="EMBL" id="OTO07948.1"/>
    </source>
</evidence>
<dbReference type="EMBL" id="NGLE01000003">
    <property type="protein sequence ID" value="OTO07948.1"/>
    <property type="molecule type" value="Genomic_DNA"/>
</dbReference>
<evidence type="ECO:0000313" key="8">
    <source>
        <dbReference type="EMBL" id="MEI5993672.1"/>
    </source>
</evidence>
<feature type="transmembrane region" description="Helical" evidence="6">
    <location>
        <begin position="12"/>
        <end position="31"/>
    </location>
</feature>
<keyword evidence="4 6" id="KW-1133">Transmembrane helix</keyword>
<accession>A0A242CCV1</accession>
<feature type="transmembrane region" description="Helical" evidence="6">
    <location>
        <begin position="717"/>
        <end position="740"/>
    </location>
</feature>
<evidence type="ECO:0000256" key="5">
    <source>
        <dbReference type="ARBA" id="ARBA00023136"/>
    </source>
</evidence>
<dbReference type="OrthoDB" id="5137249at2"/>
<keyword evidence="3 6" id="KW-0812">Transmembrane</keyword>
<dbReference type="PANTHER" id="PTHR30287:SF2">
    <property type="entry name" value="BLL1001 PROTEIN"/>
    <property type="match status" value="1"/>
</dbReference>
<dbReference type="Pfam" id="PF02687">
    <property type="entry name" value="FtsX"/>
    <property type="match status" value="2"/>
</dbReference>
<feature type="transmembrane region" description="Helical" evidence="6">
    <location>
        <begin position="251"/>
        <end position="270"/>
    </location>
</feature>
<comment type="subcellular location">
    <subcellularLocation>
        <location evidence="1">Cell membrane</location>
        <topology evidence="1">Multi-pass membrane protein</topology>
    </subcellularLocation>
</comment>
<keyword evidence="2" id="KW-1003">Cell membrane</keyword>
<evidence type="ECO:0000256" key="2">
    <source>
        <dbReference type="ARBA" id="ARBA00022475"/>
    </source>
</evidence>
<feature type="domain" description="ABC3 transporter permease C-terminal" evidence="7">
    <location>
        <begin position="255"/>
        <end position="372"/>
    </location>
</feature>
<evidence type="ECO:0000256" key="6">
    <source>
        <dbReference type="SAM" id="Phobius"/>
    </source>
</evidence>
<feature type="transmembrane region" description="Helical" evidence="6">
    <location>
        <begin position="300"/>
        <end position="326"/>
    </location>
</feature>
<keyword evidence="10" id="KW-1185">Reference proteome</keyword>
<proteinExistence type="predicted"/>
<name>A0A242CCV1_9ENTE</name>
<gene>
    <name evidence="8" type="ORF">A5880_001219</name>
    <name evidence="9" type="ORF">A5880_002218</name>
</gene>
<dbReference type="InterPro" id="IPR038766">
    <property type="entry name" value="Membrane_comp_ABC_pdt"/>
</dbReference>
<protein>
    <recommendedName>
        <fullName evidence="7">ABC3 transporter permease C-terminal domain-containing protein</fullName>
    </recommendedName>
</protein>
<evidence type="ECO:0000256" key="4">
    <source>
        <dbReference type="ARBA" id="ARBA00022989"/>
    </source>
</evidence>
<dbReference type="RefSeq" id="WP_086331096.1">
    <property type="nucleotide sequence ID" value="NZ_NGLE02000001.1"/>
</dbReference>
<dbReference type="GO" id="GO:0005886">
    <property type="term" value="C:plasma membrane"/>
    <property type="evidence" value="ECO:0007669"/>
    <property type="project" value="UniProtKB-SubCell"/>
</dbReference>
<feature type="transmembrane region" description="Helical" evidence="6">
    <location>
        <begin position="682"/>
        <end position="705"/>
    </location>
</feature>
<feature type="domain" description="ABC3 transporter permease C-terminal" evidence="7">
    <location>
        <begin position="633"/>
        <end position="740"/>
    </location>
</feature>
<dbReference type="Proteomes" id="UP000195139">
    <property type="component" value="Unassembled WGS sequence"/>
</dbReference>
<evidence type="ECO:0000256" key="3">
    <source>
        <dbReference type="ARBA" id="ARBA00022692"/>
    </source>
</evidence>
<feature type="transmembrane region" description="Helical" evidence="6">
    <location>
        <begin position="626"/>
        <end position="651"/>
    </location>
</feature>
<evidence type="ECO:0000259" key="7">
    <source>
        <dbReference type="Pfam" id="PF02687"/>
    </source>
</evidence>
<keyword evidence="5 6" id="KW-0472">Membrane</keyword>
<evidence type="ECO:0000256" key="1">
    <source>
        <dbReference type="ARBA" id="ARBA00004651"/>
    </source>
</evidence>
<organism evidence="9">
    <name type="scientific">Candidatus Enterococcus mansonii</name>
    <dbReference type="NCBI Taxonomy" id="1834181"/>
    <lineage>
        <taxon>Bacteria</taxon>
        <taxon>Bacillati</taxon>
        <taxon>Bacillota</taxon>
        <taxon>Bacilli</taxon>
        <taxon>Lactobacillales</taxon>
        <taxon>Enterococcaceae</taxon>
        <taxon>Enterococcus</taxon>
    </lineage>
</organism>
<comment type="caution">
    <text evidence="9">The sequence shown here is derived from an EMBL/GenBank/DDBJ whole genome shotgun (WGS) entry which is preliminary data.</text>
</comment>
<evidence type="ECO:0000313" key="10">
    <source>
        <dbReference type="Proteomes" id="UP000195139"/>
    </source>
</evidence>
<reference evidence="9" key="1">
    <citation type="submission" date="2017-05" db="EMBL/GenBank/DDBJ databases">
        <title>The Genome Sequence of Enterococcus sp. 4G2_DIV0659.</title>
        <authorList>
            <consortium name="The Broad Institute Genomics Platform"/>
            <consortium name="The Broad Institute Genomic Center for Infectious Diseases"/>
            <person name="Earl A."/>
            <person name="Manson A."/>
            <person name="Schwartman J."/>
            <person name="Gilmore M."/>
            <person name="Abouelleil A."/>
            <person name="Cao P."/>
            <person name="Chapman S."/>
            <person name="Cusick C."/>
            <person name="Shea T."/>
            <person name="Young S."/>
            <person name="Neafsey D."/>
            <person name="Nusbaum C."/>
            <person name="Birren B."/>
        </authorList>
    </citation>
    <scope>NUCLEOTIDE SEQUENCE [LARGE SCALE GENOMIC DNA]</scope>
    <source>
        <strain evidence="9">4G2_DIV0659</strain>
    </source>
</reference>
<dbReference type="PANTHER" id="PTHR30287">
    <property type="entry name" value="MEMBRANE COMPONENT OF PREDICTED ABC SUPERFAMILY METABOLITE UPTAKE TRANSPORTER"/>
    <property type="match status" value="1"/>
</dbReference>
<dbReference type="AlphaFoldDB" id="A0A242CCV1"/>
<reference evidence="8 10" key="2">
    <citation type="submission" date="2018-07" db="EMBL/GenBank/DDBJ databases">
        <title>The Genome Sequence of Enterococcus sp. DIV0659b.</title>
        <authorList>
            <consortium name="The Broad Institute Genomics Platform"/>
            <consortium name="The Broad Institute Genomic Center for Infectious Diseases"/>
            <person name="Earl A."/>
            <person name="Manson A."/>
            <person name="Schwartman J."/>
            <person name="Gilmore M."/>
            <person name="Abouelleil A."/>
            <person name="Cao P."/>
            <person name="Chapman S."/>
            <person name="Cusick C."/>
            <person name="Shea T."/>
            <person name="Young S."/>
            <person name="Neafsey D."/>
            <person name="Nusbaum C."/>
            <person name="Birren B."/>
        </authorList>
    </citation>
    <scope>NUCLEOTIDE SEQUENCE [LARGE SCALE GENOMIC DNA]</scope>
    <source>
        <strain evidence="8 10">4G2_DIV0659</strain>
    </source>
</reference>
<feature type="transmembrane region" description="Helical" evidence="6">
    <location>
        <begin position="409"/>
        <end position="430"/>
    </location>
</feature>
<feature type="transmembrane region" description="Helical" evidence="6">
    <location>
        <begin position="346"/>
        <end position="368"/>
    </location>
</feature>
<dbReference type="EMBL" id="NGLE02000001">
    <property type="protein sequence ID" value="MEI5993672.1"/>
    <property type="molecule type" value="Genomic_DNA"/>
</dbReference>